<dbReference type="InterPro" id="IPR053151">
    <property type="entry name" value="RNase_H-like"/>
</dbReference>
<dbReference type="Gene3D" id="3.30.420.10">
    <property type="entry name" value="Ribonuclease H-like superfamily/Ribonuclease H"/>
    <property type="match status" value="1"/>
</dbReference>
<dbReference type="PANTHER" id="PTHR47723:SF19">
    <property type="entry name" value="POLYNUCLEOTIDYL TRANSFERASE, RIBONUCLEASE H-LIKE SUPERFAMILY PROTEIN"/>
    <property type="match status" value="1"/>
</dbReference>
<accession>A0A5N5HWX1</accession>
<dbReference type="CDD" id="cd06222">
    <property type="entry name" value="RNase_H_like"/>
    <property type="match status" value="1"/>
</dbReference>
<keyword evidence="3" id="KW-1185">Reference proteome</keyword>
<dbReference type="GO" id="GO:0004523">
    <property type="term" value="F:RNA-DNA hybrid ribonuclease activity"/>
    <property type="evidence" value="ECO:0007669"/>
    <property type="project" value="InterPro"/>
</dbReference>
<comment type="caution">
    <text evidence="2">The sequence shown here is derived from an EMBL/GenBank/DDBJ whole genome shotgun (WGS) entry which is preliminary data.</text>
</comment>
<proteinExistence type="predicted"/>
<evidence type="ECO:0000259" key="1">
    <source>
        <dbReference type="Pfam" id="PF13456"/>
    </source>
</evidence>
<organism evidence="2 3">
    <name type="scientific">Pyrus ussuriensis x Pyrus communis</name>
    <dbReference type="NCBI Taxonomy" id="2448454"/>
    <lineage>
        <taxon>Eukaryota</taxon>
        <taxon>Viridiplantae</taxon>
        <taxon>Streptophyta</taxon>
        <taxon>Embryophyta</taxon>
        <taxon>Tracheophyta</taxon>
        <taxon>Spermatophyta</taxon>
        <taxon>Magnoliopsida</taxon>
        <taxon>eudicotyledons</taxon>
        <taxon>Gunneridae</taxon>
        <taxon>Pentapetalae</taxon>
        <taxon>rosids</taxon>
        <taxon>fabids</taxon>
        <taxon>Rosales</taxon>
        <taxon>Rosaceae</taxon>
        <taxon>Amygdaloideae</taxon>
        <taxon>Maleae</taxon>
        <taxon>Pyrus</taxon>
    </lineage>
</organism>
<dbReference type="PANTHER" id="PTHR47723">
    <property type="entry name" value="OS05G0353850 PROTEIN"/>
    <property type="match status" value="1"/>
</dbReference>
<dbReference type="AlphaFoldDB" id="A0A5N5HWX1"/>
<dbReference type="Proteomes" id="UP000327157">
    <property type="component" value="Chromosome 8"/>
</dbReference>
<dbReference type="GO" id="GO:0003676">
    <property type="term" value="F:nucleic acid binding"/>
    <property type="evidence" value="ECO:0007669"/>
    <property type="project" value="InterPro"/>
</dbReference>
<gene>
    <name evidence="2" type="ORF">D8674_032679</name>
</gene>
<dbReference type="SUPFAM" id="SSF53098">
    <property type="entry name" value="Ribonuclease H-like"/>
    <property type="match status" value="1"/>
</dbReference>
<dbReference type="InterPro" id="IPR044730">
    <property type="entry name" value="RNase_H-like_dom_plant"/>
</dbReference>
<evidence type="ECO:0000313" key="2">
    <source>
        <dbReference type="EMBL" id="KAB2627884.1"/>
    </source>
</evidence>
<evidence type="ECO:0000313" key="3">
    <source>
        <dbReference type="Proteomes" id="UP000327157"/>
    </source>
</evidence>
<dbReference type="InterPro" id="IPR002156">
    <property type="entry name" value="RNaseH_domain"/>
</dbReference>
<name>A0A5N5HWX1_9ROSA</name>
<dbReference type="InterPro" id="IPR036397">
    <property type="entry name" value="RNaseH_sf"/>
</dbReference>
<reference evidence="3" key="2">
    <citation type="submission" date="2019-10" db="EMBL/GenBank/DDBJ databases">
        <title>A de novo genome assembly of a pear dwarfing rootstock.</title>
        <authorList>
            <person name="Wang F."/>
            <person name="Wang J."/>
            <person name="Li S."/>
            <person name="Zhang Y."/>
            <person name="Fang M."/>
            <person name="Ma L."/>
            <person name="Zhao Y."/>
            <person name="Jiang S."/>
        </authorList>
    </citation>
    <scope>NUCLEOTIDE SEQUENCE [LARGE SCALE GENOMIC DNA]</scope>
</reference>
<reference evidence="2 3" key="1">
    <citation type="submission" date="2019-09" db="EMBL/GenBank/DDBJ databases">
        <authorList>
            <person name="Ou C."/>
        </authorList>
    </citation>
    <scope>NUCLEOTIDE SEQUENCE [LARGE SCALE GENOMIC DNA]</scope>
    <source>
        <strain evidence="2">S2</strain>
        <tissue evidence="2">Leaf</tissue>
    </source>
</reference>
<protein>
    <recommendedName>
        <fullName evidence="1">RNase H type-1 domain-containing protein</fullName>
    </recommendedName>
</protein>
<feature type="domain" description="RNase H type-1" evidence="1">
    <location>
        <begin position="79"/>
        <end position="150"/>
    </location>
</feature>
<dbReference type="OrthoDB" id="10009287at2759"/>
<dbReference type="InterPro" id="IPR012337">
    <property type="entry name" value="RNaseH-like_sf"/>
</dbReference>
<dbReference type="Pfam" id="PF13456">
    <property type="entry name" value="RVT_3"/>
    <property type="match status" value="1"/>
</dbReference>
<dbReference type="EMBL" id="SMOL01000148">
    <property type="protein sequence ID" value="KAB2627884.1"/>
    <property type="molecule type" value="Genomic_DNA"/>
</dbReference>
<reference evidence="2 3" key="3">
    <citation type="submission" date="2019-11" db="EMBL/GenBank/DDBJ databases">
        <title>A de novo genome assembly of a pear dwarfing rootstock.</title>
        <authorList>
            <person name="Wang F."/>
            <person name="Wang J."/>
            <person name="Li S."/>
            <person name="Zhang Y."/>
            <person name="Fang M."/>
            <person name="Ma L."/>
            <person name="Zhao Y."/>
            <person name="Jiang S."/>
        </authorList>
    </citation>
    <scope>NUCLEOTIDE SEQUENCE [LARGE SCALE GENOMIC DNA]</scope>
    <source>
        <strain evidence="2">S2</strain>
        <tissue evidence="2">Leaf</tissue>
    </source>
</reference>
<sequence>MAAALVSYSHHNSFFPTNNSKINIRRDWFPALVNTPSHDTKEENVSAKKQSPTTTKSLKTVLLDKPAFRWTKLNTDRSVREISGYGGLFRDHIGLPIYGFISNAPNNNIFIVELCAICKGLDVGLRLGIPTILVEFDSLSVVKTVNQEQAYKLNCFKNHCISDRDT</sequence>